<accession>A0AAE0WRQ4</accession>
<dbReference type="AlphaFoldDB" id="A0AAE0WRQ4"/>
<name>A0AAE0WRQ4_9PEZI</name>
<keyword evidence="3" id="KW-1185">Reference proteome</keyword>
<dbReference type="EMBL" id="JAUTXT010000009">
    <property type="protein sequence ID" value="KAK3676575.1"/>
    <property type="molecule type" value="Genomic_DNA"/>
</dbReference>
<dbReference type="InterPro" id="IPR029058">
    <property type="entry name" value="AB_hydrolase_fold"/>
</dbReference>
<dbReference type="InterPro" id="IPR000073">
    <property type="entry name" value="AB_hydrolase_1"/>
</dbReference>
<proteinExistence type="predicted"/>
<protein>
    <recommendedName>
        <fullName evidence="1">AB hydrolase-1 domain-containing protein</fullName>
    </recommendedName>
</protein>
<dbReference type="InterPro" id="IPR052897">
    <property type="entry name" value="Sec-Metab_Biosynth_Hydrolase"/>
</dbReference>
<sequence length="252" mass="26800">MPSTPPTIILAHAAFHQPAHYIDFTAALGGVGLTEYRIPQLPSSSTSPPTADALAQDVKVLSKTIRSCLTSGRDVLLVAHSYGGVPLSEALGEIGGAAGGKGDAKVLGVVFVAAIVPSEGENMGSAMKTGVAEWVKIEGNICTANEPAKTFFNTLSSKTALEKAVQQIRPQSMTSFMTPVKHAGWNEYPCAYIKCTKDNSTSVEDQDHMIAKLRKQCEWKPTVVEVASDHCPFLGMPDTIAAMLKRLVDDAE</sequence>
<evidence type="ECO:0000313" key="2">
    <source>
        <dbReference type="EMBL" id="KAK3676575.1"/>
    </source>
</evidence>
<gene>
    <name evidence="2" type="ORF">LTR78_003349</name>
</gene>
<dbReference type="Pfam" id="PF12697">
    <property type="entry name" value="Abhydrolase_6"/>
    <property type="match status" value="1"/>
</dbReference>
<feature type="domain" description="AB hydrolase-1" evidence="1">
    <location>
        <begin position="8"/>
        <end position="242"/>
    </location>
</feature>
<dbReference type="Gene3D" id="3.40.50.1820">
    <property type="entry name" value="alpha/beta hydrolase"/>
    <property type="match status" value="1"/>
</dbReference>
<comment type="caution">
    <text evidence="2">The sequence shown here is derived from an EMBL/GenBank/DDBJ whole genome shotgun (WGS) entry which is preliminary data.</text>
</comment>
<organism evidence="2 3">
    <name type="scientific">Recurvomyces mirabilis</name>
    <dbReference type="NCBI Taxonomy" id="574656"/>
    <lineage>
        <taxon>Eukaryota</taxon>
        <taxon>Fungi</taxon>
        <taxon>Dikarya</taxon>
        <taxon>Ascomycota</taxon>
        <taxon>Pezizomycotina</taxon>
        <taxon>Dothideomycetes</taxon>
        <taxon>Dothideomycetidae</taxon>
        <taxon>Mycosphaerellales</taxon>
        <taxon>Teratosphaeriaceae</taxon>
        <taxon>Recurvomyces</taxon>
    </lineage>
</organism>
<dbReference type="Proteomes" id="UP001274830">
    <property type="component" value="Unassembled WGS sequence"/>
</dbReference>
<dbReference type="PANTHER" id="PTHR37017:SF11">
    <property type="entry name" value="ESTERASE_LIPASE_THIOESTERASE DOMAIN-CONTAINING PROTEIN"/>
    <property type="match status" value="1"/>
</dbReference>
<dbReference type="PANTHER" id="PTHR37017">
    <property type="entry name" value="AB HYDROLASE-1 DOMAIN-CONTAINING PROTEIN-RELATED"/>
    <property type="match status" value="1"/>
</dbReference>
<evidence type="ECO:0000259" key="1">
    <source>
        <dbReference type="Pfam" id="PF12697"/>
    </source>
</evidence>
<evidence type="ECO:0000313" key="3">
    <source>
        <dbReference type="Proteomes" id="UP001274830"/>
    </source>
</evidence>
<dbReference type="SUPFAM" id="SSF53474">
    <property type="entry name" value="alpha/beta-Hydrolases"/>
    <property type="match status" value="1"/>
</dbReference>
<reference evidence="2" key="1">
    <citation type="submission" date="2023-07" db="EMBL/GenBank/DDBJ databases">
        <title>Black Yeasts Isolated from many extreme environments.</title>
        <authorList>
            <person name="Coleine C."/>
            <person name="Stajich J.E."/>
            <person name="Selbmann L."/>
        </authorList>
    </citation>
    <scope>NUCLEOTIDE SEQUENCE</scope>
    <source>
        <strain evidence="2">CCFEE 5485</strain>
    </source>
</reference>